<dbReference type="PANTHER" id="PTHR47985:SF41">
    <property type="entry name" value="SERINE_THREONINE-PROTEIN KINASE PBL5-RELATED"/>
    <property type="match status" value="1"/>
</dbReference>
<evidence type="ECO:0000256" key="1">
    <source>
        <dbReference type="ARBA" id="ARBA00004370"/>
    </source>
</evidence>
<organism evidence="5">
    <name type="scientific">Sesamum angustifolium</name>
    <dbReference type="NCBI Taxonomy" id="2727405"/>
    <lineage>
        <taxon>Eukaryota</taxon>
        <taxon>Viridiplantae</taxon>
        <taxon>Streptophyta</taxon>
        <taxon>Embryophyta</taxon>
        <taxon>Tracheophyta</taxon>
        <taxon>Spermatophyta</taxon>
        <taxon>Magnoliopsida</taxon>
        <taxon>eudicotyledons</taxon>
        <taxon>Gunneridae</taxon>
        <taxon>Pentapetalae</taxon>
        <taxon>asterids</taxon>
        <taxon>lamiids</taxon>
        <taxon>Lamiales</taxon>
        <taxon>Pedaliaceae</taxon>
        <taxon>Sesamum</taxon>
    </lineage>
</organism>
<reference evidence="5" key="2">
    <citation type="journal article" date="2024" name="Plant">
        <title>Genomic evolution and insights into agronomic trait innovations of Sesamum species.</title>
        <authorList>
            <person name="Miao H."/>
            <person name="Wang L."/>
            <person name="Qu L."/>
            <person name="Liu H."/>
            <person name="Sun Y."/>
            <person name="Le M."/>
            <person name="Wang Q."/>
            <person name="Wei S."/>
            <person name="Zheng Y."/>
            <person name="Lin W."/>
            <person name="Duan Y."/>
            <person name="Cao H."/>
            <person name="Xiong S."/>
            <person name="Wang X."/>
            <person name="Wei L."/>
            <person name="Li C."/>
            <person name="Ma Q."/>
            <person name="Ju M."/>
            <person name="Zhao R."/>
            <person name="Li G."/>
            <person name="Mu C."/>
            <person name="Tian Q."/>
            <person name="Mei H."/>
            <person name="Zhang T."/>
            <person name="Gao T."/>
            <person name="Zhang H."/>
        </authorList>
    </citation>
    <scope>NUCLEOTIDE SEQUENCE</scope>
    <source>
        <strain evidence="5">G01</strain>
    </source>
</reference>
<dbReference type="AlphaFoldDB" id="A0AAW2QRG6"/>
<dbReference type="GO" id="GO:0004674">
    <property type="term" value="F:protein serine/threonine kinase activity"/>
    <property type="evidence" value="ECO:0007669"/>
    <property type="project" value="UniProtKB-KW"/>
</dbReference>
<gene>
    <name evidence="5" type="ORF">Sangu_0322400</name>
</gene>
<proteinExistence type="predicted"/>
<comment type="subcellular location">
    <subcellularLocation>
        <location evidence="1">Membrane</location>
    </subcellularLocation>
</comment>
<evidence type="ECO:0000313" key="5">
    <source>
        <dbReference type="EMBL" id="KAL0370043.1"/>
    </source>
</evidence>
<name>A0AAW2QRG6_9LAMI</name>
<reference evidence="5" key="1">
    <citation type="submission" date="2020-06" db="EMBL/GenBank/DDBJ databases">
        <authorList>
            <person name="Li T."/>
            <person name="Hu X."/>
            <person name="Zhang T."/>
            <person name="Song X."/>
            <person name="Zhang H."/>
            <person name="Dai N."/>
            <person name="Sheng W."/>
            <person name="Hou X."/>
            <person name="Wei L."/>
        </authorList>
    </citation>
    <scope>NUCLEOTIDE SEQUENCE</scope>
    <source>
        <strain evidence="5">G01</strain>
        <tissue evidence="5">Leaf</tissue>
    </source>
</reference>
<keyword evidence="3 4" id="KW-0472">Membrane</keyword>
<dbReference type="EMBL" id="JACGWK010000002">
    <property type="protein sequence ID" value="KAL0370043.1"/>
    <property type="molecule type" value="Genomic_DNA"/>
</dbReference>
<protein>
    <submittedName>
        <fullName evidence="5">Serine/threonine-protein kinase PBL7</fullName>
    </submittedName>
</protein>
<dbReference type="PANTHER" id="PTHR47985">
    <property type="entry name" value="OS07G0668900 PROTEIN"/>
    <property type="match status" value="1"/>
</dbReference>
<evidence type="ECO:0000256" key="3">
    <source>
        <dbReference type="ARBA" id="ARBA00023136"/>
    </source>
</evidence>
<keyword evidence="2" id="KW-0723">Serine/threonine-protein kinase</keyword>
<sequence>MMPTVKKHITCSECGVDFMIYGPSTLEMCKMLGLLKQFLFLSQSVYHLDIIELVIHMYLSFSMMQLGSRMQQNFQEAYDTDLHLFILQAKPLFKDRKKFFQMADPALEGQYPVRGLYQALAIAAMCIQEQPGMRPQIADIVNALNYLVSQKYDPKIHAIQSPGSVHSSHRFKRDSEEKFDPGFGNVEKLEDLV</sequence>
<keyword evidence="4" id="KW-1133">Transmembrane helix</keyword>
<keyword evidence="5" id="KW-0808">Transferase</keyword>
<evidence type="ECO:0000256" key="4">
    <source>
        <dbReference type="SAM" id="Phobius"/>
    </source>
</evidence>
<accession>A0AAW2QRG6</accession>
<keyword evidence="4" id="KW-0812">Transmembrane</keyword>
<evidence type="ECO:0000256" key="2">
    <source>
        <dbReference type="ARBA" id="ARBA00022527"/>
    </source>
</evidence>
<dbReference type="Gene3D" id="1.10.510.10">
    <property type="entry name" value="Transferase(Phosphotransferase) domain 1"/>
    <property type="match status" value="1"/>
</dbReference>
<keyword evidence="5" id="KW-0418">Kinase</keyword>
<dbReference type="GO" id="GO:0016020">
    <property type="term" value="C:membrane"/>
    <property type="evidence" value="ECO:0007669"/>
    <property type="project" value="UniProtKB-SubCell"/>
</dbReference>
<feature type="transmembrane region" description="Helical" evidence="4">
    <location>
        <begin position="38"/>
        <end position="61"/>
    </location>
</feature>
<comment type="caution">
    <text evidence="5">The sequence shown here is derived from an EMBL/GenBank/DDBJ whole genome shotgun (WGS) entry which is preliminary data.</text>
</comment>